<dbReference type="RefSeq" id="WP_352558282.1">
    <property type="nucleotide sequence ID" value="NZ_JAMYQB010000010.1"/>
</dbReference>
<comment type="caution">
    <text evidence="2">The sequence shown here is derived from an EMBL/GenBank/DDBJ whole genome shotgun (WGS) entry which is preliminary data.</text>
</comment>
<evidence type="ECO:0000313" key="2">
    <source>
        <dbReference type="EMBL" id="MER9405213.1"/>
    </source>
</evidence>
<dbReference type="Proteomes" id="UP001433071">
    <property type="component" value="Unassembled WGS sequence"/>
</dbReference>
<feature type="chain" id="PRO_5045414329" description="NlpC/P60 domain-containing protein" evidence="1">
    <location>
        <begin position="21"/>
        <end position="300"/>
    </location>
</feature>
<gene>
    <name evidence="2" type="ORF">NKI36_14295</name>
</gene>
<evidence type="ECO:0008006" key="4">
    <source>
        <dbReference type="Google" id="ProtNLM"/>
    </source>
</evidence>
<proteinExistence type="predicted"/>
<sequence>MRGIHALVISLLINPLPALAQDFNPFILDAVKIVAERKGGGYDINKSFTRNLSYGSGVIEASNPPSTMCVAAVVEVMVEAIKLYSKQHPEIYSKIPLSSWTKGNLTSLRANFYLYEGSKSKGTAHTLERFGIGKQLKFSQLKPGDFINFNRSTDKPSGHSVIFIHYLNSKGERVADFNDSVAGFRYFSAQMAQGGEPAGMGYRNGFFGPCPASIPKPRDCKIIRTDNSYLFNAGRMSDPKDWEYENAVSKVKAGVRAAFEGAYPGESRGFIDKLTALELNRELDPATAQAEMFDGSTPEE</sequence>
<organism evidence="2 3">
    <name type="scientific">Mesorhizobium caraganae</name>
    <dbReference type="NCBI Taxonomy" id="483206"/>
    <lineage>
        <taxon>Bacteria</taxon>
        <taxon>Pseudomonadati</taxon>
        <taxon>Pseudomonadota</taxon>
        <taxon>Alphaproteobacteria</taxon>
        <taxon>Hyphomicrobiales</taxon>
        <taxon>Phyllobacteriaceae</taxon>
        <taxon>Mesorhizobium</taxon>
    </lineage>
</organism>
<keyword evidence="3" id="KW-1185">Reference proteome</keyword>
<reference evidence="2 3" key="1">
    <citation type="journal article" date="2024" name="Proc. Natl. Acad. Sci. U.S.A.">
        <title>The evolutionary genomics of adaptation to stress in wild rhizobium bacteria.</title>
        <authorList>
            <person name="Kehlet-Delgado H."/>
            <person name="Montoya A.P."/>
            <person name="Jensen K.T."/>
            <person name="Wendlandt C.E."/>
            <person name="Dexheimer C."/>
            <person name="Roberts M."/>
            <person name="Torres Martinez L."/>
            <person name="Friesen M.L."/>
            <person name="Griffitts J.S."/>
            <person name="Porter S.S."/>
        </authorList>
    </citation>
    <scope>NUCLEOTIDE SEQUENCE [LARGE SCALE GENOMIC DNA]</scope>
    <source>
        <strain evidence="2 3">M0641</strain>
    </source>
</reference>
<feature type="signal peptide" evidence="1">
    <location>
        <begin position="1"/>
        <end position="20"/>
    </location>
</feature>
<protein>
    <recommendedName>
        <fullName evidence="4">NlpC/P60 domain-containing protein</fullName>
    </recommendedName>
</protein>
<keyword evidence="1" id="KW-0732">Signal</keyword>
<name>A0ABV1YZQ8_9HYPH</name>
<evidence type="ECO:0000313" key="3">
    <source>
        <dbReference type="Proteomes" id="UP001433071"/>
    </source>
</evidence>
<accession>A0ABV1YZQ8</accession>
<dbReference type="EMBL" id="JAMYQB010000010">
    <property type="protein sequence ID" value="MER9405213.1"/>
    <property type="molecule type" value="Genomic_DNA"/>
</dbReference>
<evidence type="ECO:0000256" key="1">
    <source>
        <dbReference type="SAM" id="SignalP"/>
    </source>
</evidence>